<comment type="caution">
    <text evidence="1">The sequence shown here is derived from an EMBL/GenBank/DDBJ whole genome shotgun (WGS) entry which is preliminary data.</text>
</comment>
<keyword evidence="2" id="KW-1185">Reference proteome</keyword>
<protein>
    <recommendedName>
        <fullName evidence="3">Retrotransposon gag domain-containing protein</fullName>
    </recommendedName>
</protein>
<dbReference type="FunFam" id="1.10.150.810:FF:000003">
    <property type="entry name" value="DNA polymerase kappa subunit"/>
    <property type="match status" value="1"/>
</dbReference>
<dbReference type="GO" id="GO:0005634">
    <property type="term" value="C:nucleus"/>
    <property type="evidence" value="ECO:0007669"/>
    <property type="project" value="TreeGrafter"/>
</dbReference>
<sequence length="196" mass="22285">MSSAAGIPSDDGGDRPWQSYHTAYTNAKAGMEGVDKENVQKVIYEMSKGSKYFENEQRKEALTKQKIEHLRAQCAKLTDNDISHFKKGQDLWEVVAGTMTNPVMKEGSLRKWRIKASKAMFVLKTTIKEDLVEHIRDAKTPKEAWETLAKLFCKKNEARLQLLENELTGISQGTLSISQYFTKVKNICREISQLDP</sequence>
<dbReference type="InterPro" id="IPR050116">
    <property type="entry name" value="DNA_polymerase-Y"/>
</dbReference>
<dbReference type="Proteomes" id="UP001054889">
    <property type="component" value="Unassembled WGS sequence"/>
</dbReference>
<name>A0AAV5ENT8_ELECO</name>
<dbReference type="AlphaFoldDB" id="A0AAV5ENT8"/>
<evidence type="ECO:0008006" key="3">
    <source>
        <dbReference type="Google" id="ProtNLM"/>
    </source>
</evidence>
<dbReference type="Pfam" id="PF14223">
    <property type="entry name" value="Retrotran_gag_2"/>
    <property type="match status" value="1"/>
</dbReference>
<evidence type="ECO:0000313" key="2">
    <source>
        <dbReference type="Proteomes" id="UP001054889"/>
    </source>
</evidence>
<dbReference type="PANTHER" id="PTHR11076">
    <property type="entry name" value="DNA REPAIR POLYMERASE UMUC / TRANSFERASE FAMILY MEMBER"/>
    <property type="match status" value="1"/>
</dbReference>
<dbReference type="PANTHER" id="PTHR11076:SF33">
    <property type="entry name" value="DNA POLYMERASE KAPPA"/>
    <property type="match status" value="1"/>
</dbReference>
<evidence type="ECO:0000313" key="1">
    <source>
        <dbReference type="EMBL" id="GJN24067.1"/>
    </source>
</evidence>
<reference evidence="1" key="1">
    <citation type="journal article" date="2018" name="DNA Res.">
        <title>Multiple hybrid de novo genome assembly of finger millet, an orphan allotetraploid crop.</title>
        <authorList>
            <person name="Hatakeyama M."/>
            <person name="Aluri S."/>
            <person name="Balachadran M.T."/>
            <person name="Sivarajan S.R."/>
            <person name="Patrignani A."/>
            <person name="Gruter S."/>
            <person name="Poveda L."/>
            <person name="Shimizu-Inatsugi R."/>
            <person name="Baeten J."/>
            <person name="Francoijs K.J."/>
            <person name="Nataraja K.N."/>
            <person name="Reddy Y.A.N."/>
            <person name="Phadnis S."/>
            <person name="Ravikumar R.L."/>
            <person name="Schlapbach R."/>
            <person name="Sreeman S.M."/>
            <person name="Shimizu K.K."/>
        </authorList>
    </citation>
    <scope>NUCLEOTIDE SEQUENCE</scope>
</reference>
<dbReference type="Gene3D" id="1.10.150.810">
    <property type="match status" value="1"/>
</dbReference>
<dbReference type="EMBL" id="BQKI01000076">
    <property type="protein sequence ID" value="GJN24067.1"/>
    <property type="molecule type" value="Genomic_DNA"/>
</dbReference>
<dbReference type="GO" id="GO:0042276">
    <property type="term" value="P:error-prone translesion synthesis"/>
    <property type="evidence" value="ECO:0007669"/>
    <property type="project" value="TreeGrafter"/>
</dbReference>
<proteinExistence type="predicted"/>
<reference evidence="1" key="2">
    <citation type="submission" date="2021-12" db="EMBL/GenBank/DDBJ databases">
        <title>Resequencing data analysis of finger millet.</title>
        <authorList>
            <person name="Hatakeyama M."/>
            <person name="Aluri S."/>
            <person name="Balachadran M.T."/>
            <person name="Sivarajan S.R."/>
            <person name="Poveda L."/>
            <person name="Shimizu-Inatsugi R."/>
            <person name="Schlapbach R."/>
            <person name="Sreeman S.M."/>
            <person name="Shimizu K.K."/>
        </authorList>
    </citation>
    <scope>NUCLEOTIDE SEQUENCE</scope>
</reference>
<organism evidence="1 2">
    <name type="scientific">Eleusine coracana subsp. coracana</name>
    <dbReference type="NCBI Taxonomy" id="191504"/>
    <lineage>
        <taxon>Eukaryota</taxon>
        <taxon>Viridiplantae</taxon>
        <taxon>Streptophyta</taxon>
        <taxon>Embryophyta</taxon>
        <taxon>Tracheophyta</taxon>
        <taxon>Spermatophyta</taxon>
        <taxon>Magnoliopsida</taxon>
        <taxon>Liliopsida</taxon>
        <taxon>Poales</taxon>
        <taxon>Poaceae</taxon>
        <taxon>PACMAD clade</taxon>
        <taxon>Chloridoideae</taxon>
        <taxon>Cynodonteae</taxon>
        <taxon>Eleusininae</taxon>
        <taxon>Eleusine</taxon>
    </lineage>
</organism>
<accession>A0AAV5ENT8</accession>
<gene>
    <name evidence="1" type="primary">gb11780</name>
    <name evidence="1" type="ORF">PR202_gb11780</name>
</gene>
<dbReference type="GO" id="GO:0003887">
    <property type="term" value="F:DNA-directed DNA polymerase activity"/>
    <property type="evidence" value="ECO:0007669"/>
    <property type="project" value="TreeGrafter"/>
</dbReference>